<dbReference type="Pfam" id="PF13245">
    <property type="entry name" value="AAA_19"/>
    <property type="match status" value="1"/>
</dbReference>
<keyword evidence="2" id="KW-1185">Reference proteome</keyword>
<dbReference type="PANTHER" id="PTHR47642">
    <property type="entry name" value="ATP-DEPENDENT DNA HELICASE"/>
    <property type="match status" value="1"/>
</dbReference>
<dbReference type="Gene3D" id="3.40.50.300">
    <property type="entry name" value="P-loop containing nucleotide triphosphate hydrolases"/>
    <property type="match status" value="1"/>
</dbReference>
<protein>
    <recommendedName>
        <fullName evidence="3">ATP-dependent DNA helicase</fullName>
    </recommendedName>
</protein>
<accession>A0A9Q1BY86</accession>
<dbReference type="PANTHER" id="PTHR47642:SF5">
    <property type="entry name" value="ATP-DEPENDENT DNA HELICASE"/>
    <property type="match status" value="1"/>
</dbReference>
<name>A0A9Q1BY86_HOLLE</name>
<organism evidence="1 2">
    <name type="scientific">Holothuria leucospilota</name>
    <name type="common">Black long sea cucumber</name>
    <name type="synonym">Mertensiothuria leucospilota</name>
    <dbReference type="NCBI Taxonomy" id="206669"/>
    <lineage>
        <taxon>Eukaryota</taxon>
        <taxon>Metazoa</taxon>
        <taxon>Echinodermata</taxon>
        <taxon>Eleutherozoa</taxon>
        <taxon>Echinozoa</taxon>
        <taxon>Holothuroidea</taxon>
        <taxon>Aspidochirotacea</taxon>
        <taxon>Aspidochirotida</taxon>
        <taxon>Holothuriidae</taxon>
        <taxon>Holothuria</taxon>
    </lineage>
</organism>
<gene>
    <name evidence="1" type="ORF">HOLleu_22168</name>
</gene>
<evidence type="ECO:0008006" key="3">
    <source>
        <dbReference type="Google" id="ProtNLM"/>
    </source>
</evidence>
<dbReference type="Proteomes" id="UP001152320">
    <property type="component" value="Chromosome 10"/>
</dbReference>
<reference evidence="1" key="1">
    <citation type="submission" date="2021-10" db="EMBL/GenBank/DDBJ databases">
        <title>Tropical sea cucumber genome reveals ecological adaptation and Cuvierian tubules defense mechanism.</title>
        <authorList>
            <person name="Chen T."/>
        </authorList>
    </citation>
    <scope>NUCLEOTIDE SEQUENCE</scope>
    <source>
        <strain evidence="1">Nanhai2018</strain>
        <tissue evidence="1">Muscle</tissue>
    </source>
</reference>
<dbReference type="EMBL" id="JAIZAY010000010">
    <property type="protein sequence ID" value="KAJ8035072.1"/>
    <property type="molecule type" value="Genomic_DNA"/>
</dbReference>
<evidence type="ECO:0000313" key="1">
    <source>
        <dbReference type="EMBL" id="KAJ8035072.1"/>
    </source>
</evidence>
<proteinExistence type="predicted"/>
<comment type="caution">
    <text evidence="1">The sequence shown here is derived from an EMBL/GenBank/DDBJ whole genome shotgun (WGS) entry which is preliminary data.</text>
</comment>
<dbReference type="InterPro" id="IPR051055">
    <property type="entry name" value="PIF1_helicase"/>
</dbReference>
<dbReference type="OrthoDB" id="416437at2759"/>
<sequence length="84" mass="8919">MSFLTGGAGTGKSLLVKCIKHEAEKIFPLELPSTDATILLLAFTGTAAFNIHGQTIHLALSIQNTKMPYIPLGQGNIKHASCQV</sequence>
<evidence type="ECO:0000313" key="2">
    <source>
        <dbReference type="Proteomes" id="UP001152320"/>
    </source>
</evidence>
<dbReference type="AlphaFoldDB" id="A0A9Q1BY86"/>
<dbReference type="InterPro" id="IPR027417">
    <property type="entry name" value="P-loop_NTPase"/>
</dbReference>
<dbReference type="SUPFAM" id="SSF52540">
    <property type="entry name" value="P-loop containing nucleoside triphosphate hydrolases"/>
    <property type="match status" value="1"/>
</dbReference>